<dbReference type="SUPFAM" id="SSF47413">
    <property type="entry name" value="lambda repressor-like DNA-binding domains"/>
    <property type="match status" value="1"/>
</dbReference>
<gene>
    <name evidence="2" type="ORF">GFD30_06440</name>
</gene>
<dbReference type="Pfam" id="PF13560">
    <property type="entry name" value="HTH_31"/>
    <property type="match status" value="1"/>
</dbReference>
<dbReference type="GO" id="GO:0003677">
    <property type="term" value="F:DNA binding"/>
    <property type="evidence" value="ECO:0007669"/>
    <property type="project" value="InterPro"/>
</dbReference>
<dbReference type="Pfam" id="PF19054">
    <property type="entry name" value="DUF5753"/>
    <property type="match status" value="1"/>
</dbReference>
<name>A0A6L5G6E9_9ACTN</name>
<reference evidence="2 3" key="1">
    <citation type="submission" date="2019-10" db="EMBL/GenBank/DDBJ databases">
        <title>Glycomyces albidus sp. nov., a novel actinomycete isolated from rhizosphere soil of wheat (Triticum aestivum L.).</title>
        <authorList>
            <person name="Qian L."/>
        </authorList>
    </citation>
    <scope>NUCLEOTIDE SEQUENCE [LARGE SCALE GENOMIC DNA]</scope>
    <source>
        <strain evidence="2 3">NEAU-7082</strain>
    </source>
</reference>
<dbReference type="CDD" id="cd00093">
    <property type="entry name" value="HTH_XRE"/>
    <property type="match status" value="1"/>
</dbReference>
<comment type="caution">
    <text evidence="2">The sequence shown here is derived from an EMBL/GenBank/DDBJ whole genome shotgun (WGS) entry which is preliminary data.</text>
</comment>
<organism evidence="2 3">
    <name type="scientific">Glycomyces albidus</name>
    <dbReference type="NCBI Taxonomy" id="2656774"/>
    <lineage>
        <taxon>Bacteria</taxon>
        <taxon>Bacillati</taxon>
        <taxon>Actinomycetota</taxon>
        <taxon>Actinomycetes</taxon>
        <taxon>Glycomycetales</taxon>
        <taxon>Glycomycetaceae</taxon>
        <taxon>Glycomyces</taxon>
    </lineage>
</organism>
<evidence type="ECO:0000259" key="1">
    <source>
        <dbReference type="PROSITE" id="PS50943"/>
    </source>
</evidence>
<evidence type="ECO:0000313" key="2">
    <source>
        <dbReference type="EMBL" id="MQM25211.1"/>
    </source>
</evidence>
<feature type="domain" description="HTH cro/C1-type" evidence="1">
    <location>
        <begin position="18"/>
        <end position="72"/>
    </location>
</feature>
<dbReference type="Proteomes" id="UP000477750">
    <property type="component" value="Unassembled WGS sequence"/>
</dbReference>
<dbReference type="AlphaFoldDB" id="A0A6L5G6E9"/>
<keyword evidence="3" id="KW-1185">Reference proteome</keyword>
<dbReference type="SMART" id="SM00530">
    <property type="entry name" value="HTH_XRE"/>
    <property type="match status" value="1"/>
</dbReference>
<evidence type="ECO:0000313" key="3">
    <source>
        <dbReference type="Proteomes" id="UP000477750"/>
    </source>
</evidence>
<dbReference type="PROSITE" id="PS50943">
    <property type="entry name" value="HTH_CROC1"/>
    <property type="match status" value="1"/>
</dbReference>
<proteinExistence type="predicted"/>
<dbReference type="InterPro" id="IPR001387">
    <property type="entry name" value="Cro/C1-type_HTH"/>
</dbReference>
<dbReference type="RefSeq" id="WP_153024367.1">
    <property type="nucleotide sequence ID" value="NZ_WIAO01000005.1"/>
</dbReference>
<dbReference type="InterPro" id="IPR043917">
    <property type="entry name" value="DUF5753"/>
</dbReference>
<sequence>MYELRSPTVKRRRIAKELATLRERAGLTRAAAAKALDMSPGNLGRIENREITARPVVVRAALALYGVTGDDAEALVELARGATERGWWQNYGDVLPDWFGFYVGLEEEAASIATYESEIVPGLFQTADYAREIFRLTTQDSDIEPKVAARLRRQEILTRADPVEVTAVLNEAVLLRPVGTAAQFRAQLEHLAGLFELPNVSIQVLPFAAGGHAAMTGPFMVIKFPDALDEPIVYLDNFTRGQVLEEPEHFTAYQDVHSRLRKLSLSPEESLDRIRVLISTIG</sequence>
<dbReference type="EMBL" id="WIAO01000005">
    <property type="protein sequence ID" value="MQM25211.1"/>
    <property type="molecule type" value="Genomic_DNA"/>
</dbReference>
<accession>A0A6L5G6E9</accession>
<dbReference type="Gene3D" id="1.10.260.40">
    <property type="entry name" value="lambda repressor-like DNA-binding domains"/>
    <property type="match status" value="1"/>
</dbReference>
<dbReference type="InterPro" id="IPR010982">
    <property type="entry name" value="Lambda_DNA-bd_dom_sf"/>
</dbReference>
<protein>
    <submittedName>
        <fullName evidence="2">Helix-turn-helix domain-containing protein</fullName>
    </submittedName>
</protein>